<reference evidence="1 2" key="1">
    <citation type="journal article" date="2014" name="Agronomy (Basel)">
        <title>A Draft Genome Sequence for Ensete ventricosum, the Drought-Tolerant Tree Against Hunger.</title>
        <authorList>
            <person name="Harrison J."/>
            <person name="Moore K.A."/>
            <person name="Paszkiewicz K."/>
            <person name="Jones T."/>
            <person name="Grant M."/>
            <person name="Ambacheew D."/>
            <person name="Muzemil S."/>
            <person name="Studholme D.J."/>
        </authorList>
    </citation>
    <scope>NUCLEOTIDE SEQUENCE [LARGE SCALE GENOMIC DNA]</scope>
</reference>
<evidence type="ECO:0000313" key="1">
    <source>
        <dbReference type="EMBL" id="RRT59815.1"/>
    </source>
</evidence>
<accession>A0A426Z767</accession>
<organism evidence="1 2">
    <name type="scientific">Ensete ventricosum</name>
    <name type="common">Abyssinian banana</name>
    <name type="synonym">Musa ensete</name>
    <dbReference type="NCBI Taxonomy" id="4639"/>
    <lineage>
        <taxon>Eukaryota</taxon>
        <taxon>Viridiplantae</taxon>
        <taxon>Streptophyta</taxon>
        <taxon>Embryophyta</taxon>
        <taxon>Tracheophyta</taxon>
        <taxon>Spermatophyta</taxon>
        <taxon>Magnoliopsida</taxon>
        <taxon>Liliopsida</taxon>
        <taxon>Zingiberales</taxon>
        <taxon>Musaceae</taxon>
        <taxon>Ensete</taxon>
    </lineage>
</organism>
<dbReference type="EMBL" id="AMZH03008053">
    <property type="protein sequence ID" value="RRT59815.1"/>
    <property type="molecule type" value="Genomic_DNA"/>
</dbReference>
<dbReference type="Proteomes" id="UP000287651">
    <property type="component" value="Unassembled WGS sequence"/>
</dbReference>
<name>A0A426Z767_ENSVE</name>
<proteinExistence type="predicted"/>
<sequence>MGSCDSGSIAPRAKSTQSSLCLPIEGILSSLYRGGNSLRLERWLRVAIDESNEFGGFDGSGLRLGRWCRGAIDDNNGVSKDRVGVQQELAARSAIVGTAMDDGEAAEGGDKSGRAARRQEWITTVEAMVVKEKGVALVQPTKEEDDRG</sequence>
<comment type="caution">
    <text evidence="1">The sequence shown here is derived from an EMBL/GenBank/DDBJ whole genome shotgun (WGS) entry which is preliminary data.</text>
</comment>
<dbReference type="AlphaFoldDB" id="A0A426Z767"/>
<gene>
    <name evidence="1" type="ORF">B296_00044217</name>
</gene>
<evidence type="ECO:0000313" key="2">
    <source>
        <dbReference type="Proteomes" id="UP000287651"/>
    </source>
</evidence>
<protein>
    <submittedName>
        <fullName evidence="1">Uncharacterized protein</fullName>
    </submittedName>
</protein>